<dbReference type="PANTHER" id="PTHR35335:SF1">
    <property type="entry name" value="UPF0716 PROTEIN FXSA"/>
    <property type="match status" value="1"/>
</dbReference>
<keyword evidence="4" id="KW-1185">Reference proteome</keyword>
<comment type="caution">
    <text evidence="3">The sequence shown here is derived from an EMBL/GenBank/DDBJ whole genome shotgun (WGS) entry which is preliminary data.</text>
</comment>
<name>A0ABT8TTJ5_9ACTN</name>
<gene>
    <name evidence="3" type="ORF">QWJ41_11350</name>
</gene>
<keyword evidence="2" id="KW-0812">Transmembrane</keyword>
<proteinExistence type="predicted"/>
<dbReference type="EMBL" id="JAULSC010000009">
    <property type="protein sequence ID" value="MDO3396318.1"/>
    <property type="molecule type" value="Genomic_DNA"/>
</dbReference>
<dbReference type="Proteomes" id="UP001168363">
    <property type="component" value="Unassembled WGS sequence"/>
</dbReference>
<feature type="transmembrane region" description="Helical" evidence="2">
    <location>
        <begin position="7"/>
        <end position="28"/>
    </location>
</feature>
<feature type="region of interest" description="Disordered" evidence="1">
    <location>
        <begin position="136"/>
        <end position="176"/>
    </location>
</feature>
<dbReference type="Pfam" id="PF04186">
    <property type="entry name" value="FxsA"/>
    <property type="match status" value="1"/>
</dbReference>
<protein>
    <submittedName>
        <fullName evidence="3">FxsA family protein</fullName>
    </submittedName>
</protein>
<evidence type="ECO:0000313" key="3">
    <source>
        <dbReference type="EMBL" id="MDO3396318.1"/>
    </source>
</evidence>
<evidence type="ECO:0000256" key="1">
    <source>
        <dbReference type="SAM" id="MobiDB-lite"/>
    </source>
</evidence>
<dbReference type="RefSeq" id="WP_302708280.1">
    <property type="nucleotide sequence ID" value="NZ_JAULSC010000009.1"/>
</dbReference>
<dbReference type="InterPro" id="IPR007313">
    <property type="entry name" value="FxsA"/>
</dbReference>
<keyword evidence="2" id="KW-0472">Membrane</keyword>
<evidence type="ECO:0000256" key="2">
    <source>
        <dbReference type="SAM" id="Phobius"/>
    </source>
</evidence>
<reference evidence="3" key="1">
    <citation type="submission" date="2023-06" db="EMBL/GenBank/DDBJ databases">
        <title>Genome sequence of Nocardioides sp. SOB44.</title>
        <authorList>
            <person name="Zhang G."/>
        </authorList>
    </citation>
    <scope>NUCLEOTIDE SEQUENCE</scope>
    <source>
        <strain evidence="3">SOB44</strain>
    </source>
</reference>
<evidence type="ECO:0000313" key="4">
    <source>
        <dbReference type="Proteomes" id="UP001168363"/>
    </source>
</evidence>
<dbReference type="PANTHER" id="PTHR35335">
    <property type="entry name" value="UPF0716 PROTEIN FXSA"/>
    <property type="match status" value="1"/>
</dbReference>
<dbReference type="NCBIfam" id="NF008528">
    <property type="entry name" value="PRK11463.1-2"/>
    <property type="match status" value="1"/>
</dbReference>
<feature type="transmembrane region" description="Helical" evidence="2">
    <location>
        <begin position="34"/>
        <end position="54"/>
    </location>
</feature>
<accession>A0ABT8TTJ5</accession>
<sequence>MSQRRGRLGWVLLLLFVGMPLLELYMVIQVGQVIGAGWTILLLVLDSVVGAIVVRREGARAWRALRDTLARGGVPAKELADGALVLVGGTLLLTPGFVTDALGLLLVLPFSRPLFRGLLTRALASRLVPVTFGSWPGAPGQASSPGDAGRPGPGSGPVVRGDVVEDPEDPSDQRGD</sequence>
<organism evidence="3 4">
    <name type="scientific">Nocardioides cremeus</name>
    <dbReference type="NCBI Taxonomy" id="3058044"/>
    <lineage>
        <taxon>Bacteria</taxon>
        <taxon>Bacillati</taxon>
        <taxon>Actinomycetota</taxon>
        <taxon>Actinomycetes</taxon>
        <taxon>Propionibacteriales</taxon>
        <taxon>Nocardioidaceae</taxon>
        <taxon>Nocardioides</taxon>
    </lineage>
</organism>
<keyword evidence="2" id="KW-1133">Transmembrane helix</keyword>